<proteinExistence type="predicted"/>
<dbReference type="OrthoDB" id="2112673at2"/>
<reference evidence="1 2" key="1">
    <citation type="submission" date="2018-10" db="EMBL/GenBank/DDBJ databases">
        <title>Cohnella sp. M2MS4P-1, whole genome shotgun sequence.</title>
        <authorList>
            <person name="Tuo L."/>
        </authorList>
    </citation>
    <scope>NUCLEOTIDE SEQUENCE [LARGE SCALE GENOMIC DNA]</scope>
    <source>
        <strain evidence="1 2">M2MS4P-1</strain>
    </source>
</reference>
<sequence length="139" mass="15545">MSTIINRTFPGFFPSNCPTDSKEVDVEPVYRLVESNTIKAKEFIPSGIRKRSYLEGDCEALALSVLGSKDDIPMAYRFFSSMGLSKKDKVAVGIITKDSGRVSFDKSKNVGDSHINWWTYDGIQPHTFFNNVLQIGVDI</sequence>
<accession>A0A494XL06</accession>
<protein>
    <submittedName>
        <fullName evidence="1">Uncharacterized protein</fullName>
    </submittedName>
</protein>
<evidence type="ECO:0000313" key="2">
    <source>
        <dbReference type="Proteomes" id="UP000282076"/>
    </source>
</evidence>
<organism evidence="1 2">
    <name type="scientific">Cohnella endophytica</name>
    <dbReference type="NCBI Taxonomy" id="2419778"/>
    <lineage>
        <taxon>Bacteria</taxon>
        <taxon>Bacillati</taxon>
        <taxon>Bacillota</taxon>
        <taxon>Bacilli</taxon>
        <taxon>Bacillales</taxon>
        <taxon>Paenibacillaceae</taxon>
        <taxon>Cohnella</taxon>
    </lineage>
</organism>
<dbReference type="RefSeq" id="WP_120978085.1">
    <property type="nucleotide sequence ID" value="NZ_RBZM01000007.1"/>
</dbReference>
<dbReference type="EMBL" id="RBZM01000007">
    <property type="protein sequence ID" value="RKP51387.1"/>
    <property type="molecule type" value="Genomic_DNA"/>
</dbReference>
<name>A0A494XL06_9BACL</name>
<comment type="caution">
    <text evidence="1">The sequence shown here is derived from an EMBL/GenBank/DDBJ whole genome shotgun (WGS) entry which is preliminary data.</text>
</comment>
<gene>
    <name evidence="1" type="ORF">D7Z26_16450</name>
</gene>
<dbReference type="Proteomes" id="UP000282076">
    <property type="component" value="Unassembled WGS sequence"/>
</dbReference>
<dbReference type="AlphaFoldDB" id="A0A494XL06"/>
<evidence type="ECO:0000313" key="1">
    <source>
        <dbReference type="EMBL" id="RKP51387.1"/>
    </source>
</evidence>
<keyword evidence="2" id="KW-1185">Reference proteome</keyword>